<dbReference type="EMBL" id="GBRH01233702">
    <property type="protein sequence ID" value="JAD64193.1"/>
    <property type="molecule type" value="Transcribed_RNA"/>
</dbReference>
<dbReference type="AlphaFoldDB" id="A0A0A9BPX9"/>
<sequence>MSLHFNILGDYSFAKFNNYLPC</sequence>
<reference evidence="1" key="1">
    <citation type="submission" date="2014-09" db="EMBL/GenBank/DDBJ databases">
        <authorList>
            <person name="Magalhaes I.L.F."/>
            <person name="Oliveira U."/>
            <person name="Santos F.R."/>
            <person name="Vidigal T.H.D.A."/>
            <person name="Brescovit A.D."/>
            <person name="Santos A.J."/>
        </authorList>
    </citation>
    <scope>NUCLEOTIDE SEQUENCE</scope>
    <source>
        <tissue evidence="1">Shoot tissue taken approximately 20 cm above the soil surface</tissue>
    </source>
</reference>
<name>A0A0A9BPX9_ARUDO</name>
<accession>A0A0A9BPX9</accession>
<evidence type="ECO:0000313" key="1">
    <source>
        <dbReference type="EMBL" id="JAD64193.1"/>
    </source>
</evidence>
<reference evidence="1" key="2">
    <citation type="journal article" date="2015" name="Data Brief">
        <title>Shoot transcriptome of the giant reed, Arundo donax.</title>
        <authorList>
            <person name="Barrero R.A."/>
            <person name="Guerrero F.D."/>
            <person name="Moolhuijzen P."/>
            <person name="Goolsby J.A."/>
            <person name="Tidwell J."/>
            <person name="Bellgard S.E."/>
            <person name="Bellgard M.I."/>
        </authorList>
    </citation>
    <scope>NUCLEOTIDE SEQUENCE</scope>
    <source>
        <tissue evidence="1">Shoot tissue taken approximately 20 cm above the soil surface</tissue>
    </source>
</reference>
<proteinExistence type="predicted"/>
<protein>
    <submittedName>
        <fullName evidence="1">Uncharacterized protein</fullName>
    </submittedName>
</protein>
<organism evidence="1">
    <name type="scientific">Arundo donax</name>
    <name type="common">Giant reed</name>
    <name type="synonym">Donax arundinaceus</name>
    <dbReference type="NCBI Taxonomy" id="35708"/>
    <lineage>
        <taxon>Eukaryota</taxon>
        <taxon>Viridiplantae</taxon>
        <taxon>Streptophyta</taxon>
        <taxon>Embryophyta</taxon>
        <taxon>Tracheophyta</taxon>
        <taxon>Spermatophyta</taxon>
        <taxon>Magnoliopsida</taxon>
        <taxon>Liliopsida</taxon>
        <taxon>Poales</taxon>
        <taxon>Poaceae</taxon>
        <taxon>PACMAD clade</taxon>
        <taxon>Arundinoideae</taxon>
        <taxon>Arundineae</taxon>
        <taxon>Arundo</taxon>
    </lineage>
</organism>